<proteinExistence type="predicted"/>
<feature type="compositionally biased region" description="Basic and acidic residues" evidence="1">
    <location>
        <begin position="94"/>
        <end position="105"/>
    </location>
</feature>
<reference evidence="2 3" key="1">
    <citation type="submission" date="2021-06" db="EMBL/GenBank/DDBJ databases">
        <title>Caerostris darwini draft genome.</title>
        <authorList>
            <person name="Kono N."/>
            <person name="Arakawa K."/>
        </authorList>
    </citation>
    <scope>NUCLEOTIDE SEQUENCE [LARGE SCALE GENOMIC DNA]</scope>
</reference>
<dbReference type="AlphaFoldDB" id="A0AAV4T807"/>
<comment type="caution">
    <text evidence="2">The sequence shown here is derived from an EMBL/GenBank/DDBJ whole genome shotgun (WGS) entry which is preliminary data.</text>
</comment>
<sequence>MTSPTIVPPQISTPLRPYFPTVYNGVGPSCPVRAPSIFYAPSPCIYDGPLSEGENRLSCHVGECPRGEAQSSILQNKDCSAHDAQFSHPNQRLNDSEKQRTREWEGELLQGSKGELEEVKLGARVE</sequence>
<name>A0AAV4T807_9ARAC</name>
<feature type="region of interest" description="Disordered" evidence="1">
    <location>
        <begin position="83"/>
        <end position="107"/>
    </location>
</feature>
<evidence type="ECO:0000313" key="3">
    <source>
        <dbReference type="Proteomes" id="UP001054837"/>
    </source>
</evidence>
<keyword evidence="3" id="KW-1185">Reference proteome</keyword>
<organism evidence="2 3">
    <name type="scientific">Caerostris darwini</name>
    <dbReference type="NCBI Taxonomy" id="1538125"/>
    <lineage>
        <taxon>Eukaryota</taxon>
        <taxon>Metazoa</taxon>
        <taxon>Ecdysozoa</taxon>
        <taxon>Arthropoda</taxon>
        <taxon>Chelicerata</taxon>
        <taxon>Arachnida</taxon>
        <taxon>Araneae</taxon>
        <taxon>Araneomorphae</taxon>
        <taxon>Entelegynae</taxon>
        <taxon>Araneoidea</taxon>
        <taxon>Araneidae</taxon>
        <taxon>Caerostris</taxon>
    </lineage>
</organism>
<protein>
    <submittedName>
        <fullName evidence="2">Uncharacterized protein</fullName>
    </submittedName>
</protein>
<gene>
    <name evidence="2" type="ORF">CDAR_461921</name>
</gene>
<dbReference type="EMBL" id="BPLQ01009251">
    <property type="protein sequence ID" value="GIY42703.1"/>
    <property type="molecule type" value="Genomic_DNA"/>
</dbReference>
<evidence type="ECO:0000313" key="2">
    <source>
        <dbReference type="EMBL" id="GIY42703.1"/>
    </source>
</evidence>
<accession>A0AAV4T807</accession>
<evidence type="ECO:0000256" key="1">
    <source>
        <dbReference type="SAM" id="MobiDB-lite"/>
    </source>
</evidence>
<dbReference type="Proteomes" id="UP001054837">
    <property type="component" value="Unassembled WGS sequence"/>
</dbReference>